<accession>A0ABN7PJL9</accession>
<name>A0ABN7PJL9_TIMPD</name>
<protein>
    <submittedName>
        <fullName evidence="1">Uncharacterized protein</fullName>
    </submittedName>
</protein>
<dbReference type="Proteomes" id="UP001153148">
    <property type="component" value="Unassembled WGS sequence"/>
</dbReference>
<keyword evidence="2" id="KW-1185">Reference proteome</keyword>
<evidence type="ECO:0000313" key="2">
    <source>
        <dbReference type="Proteomes" id="UP001153148"/>
    </source>
</evidence>
<comment type="caution">
    <text evidence="1">The sequence shown here is derived from an EMBL/GenBank/DDBJ whole genome shotgun (WGS) entry which is preliminary data.</text>
</comment>
<organism evidence="1 2">
    <name type="scientific">Timema podura</name>
    <name type="common">Walking stick</name>
    <dbReference type="NCBI Taxonomy" id="61482"/>
    <lineage>
        <taxon>Eukaryota</taxon>
        <taxon>Metazoa</taxon>
        <taxon>Ecdysozoa</taxon>
        <taxon>Arthropoda</taxon>
        <taxon>Hexapoda</taxon>
        <taxon>Insecta</taxon>
        <taxon>Pterygota</taxon>
        <taxon>Neoptera</taxon>
        <taxon>Polyneoptera</taxon>
        <taxon>Phasmatodea</taxon>
        <taxon>Timematodea</taxon>
        <taxon>Timematoidea</taxon>
        <taxon>Timematidae</taxon>
        <taxon>Timema</taxon>
    </lineage>
</organism>
<sequence>MECLRPKSRVTSATVLTRLARTGCSATMTSIVVDLQDSLARFCIKHQLYLIAWRCLDHEHIFSETLSHTHPWFRLYLKYRKLPRKLNSPSQLHDAIV</sequence>
<feature type="non-terminal residue" evidence="1">
    <location>
        <position position="97"/>
    </location>
</feature>
<gene>
    <name evidence="1" type="ORF">TPAB3V08_LOCUS12626</name>
</gene>
<dbReference type="EMBL" id="CAJPIN010045780">
    <property type="protein sequence ID" value="CAG2065683.1"/>
    <property type="molecule type" value="Genomic_DNA"/>
</dbReference>
<evidence type="ECO:0000313" key="1">
    <source>
        <dbReference type="EMBL" id="CAG2065683.1"/>
    </source>
</evidence>
<reference evidence="1" key="1">
    <citation type="submission" date="2021-03" db="EMBL/GenBank/DDBJ databases">
        <authorList>
            <person name="Tran Van P."/>
        </authorList>
    </citation>
    <scope>NUCLEOTIDE SEQUENCE</scope>
</reference>
<proteinExistence type="predicted"/>